<evidence type="ECO:0000256" key="2">
    <source>
        <dbReference type="ARBA" id="ARBA00011495"/>
    </source>
</evidence>
<comment type="caution">
    <text evidence="14">The sequence shown here is derived from an EMBL/GenBank/DDBJ whole genome shotgun (WGS) entry which is preliminary data.</text>
</comment>
<evidence type="ECO:0000256" key="8">
    <source>
        <dbReference type="ARBA" id="ARBA00023136"/>
    </source>
</evidence>
<reference evidence="14 15" key="1">
    <citation type="journal article" date="2019" name="PLoS ONE">
        <title>Genomic analyses reveal an absence of contemporary introgressive admixture between fin whales and blue whales, despite known hybrids.</title>
        <authorList>
            <person name="Westbury M.V."/>
            <person name="Petersen B."/>
            <person name="Lorenzen E.D."/>
        </authorList>
    </citation>
    <scope>NUCLEOTIDE SEQUENCE [LARGE SCALE GENOMIC DNA]</scope>
    <source>
        <strain evidence="14">FinWhale-01</strain>
    </source>
</reference>
<feature type="transmembrane region" description="Helical" evidence="13">
    <location>
        <begin position="225"/>
        <end position="246"/>
    </location>
</feature>
<dbReference type="InterPro" id="IPR019184">
    <property type="entry name" value="Uncharacterised_TM-17"/>
</dbReference>
<keyword evidence="6 13" id="KW-1133">Transmembrane helix</keyword>
<evidence type="ECO:0000256" key="13">
    <source>
        <dbReference type="SAM" id="Phobius"/>
    </source>
</evidence>
<keyword evidence="4 13" id="KW-0812">Transmembrane</keyword>
<evidence type="ECO:0000256" key="3">
    <source>
        <dbReference type="ARBA" id="ARBA00022475"/>
    </source>
</evidence>
<evidence type="ECO:0000256" key="4">
    <source>
        <dbReference type="ARBA" id="ARBA00022692"/>
    </source>
</evidence>
<evidence type="ECO:0000256" key="6">
    <source>
        <dbReference type="ARBA" id="ARBA00022989"/>
    </source>
</evidence>
<dbReference type="PANTHER" id="PTHR13531:SF14">
    <property type="entry name" value="TRANSMEMBRANE PROTEIN 17"/>
    <property type="match status" value="1"/>
</dbReference>
<evidence type="ECO:0000256" key="1">
    <source>
        <dbReference type="ARBA" id="ARBA00004272"/>
    </source>
</evidence>
<keyword evidence="9" id="KW-0966">Cell projection</keyword>
<dbReference type="Proteomes" id="UP000437017">
    <property type="component" value="Unassembled WGS sequence"/>
</dbReference>
<name>A0A643BYY6_BALPH</name>
<feature type="non-terminal residue" evidence="14">
    <location>
        <position position="1"/>
    </location>
</feature>
<evidence type="ECO:0000256" key="9">
    <source>
        <dbReference type="ARBA" id="ARBA00023273"/>
    </source>
</evidence>
<dbReference type="EMBL" id="SGJD01003292">
    <property type="protein sequence ID" value="KAB0393213.1"/>
    <property type="molecule type" value="Genomic_DNA"/>
</dbReference>
<feature type="region of interest" description="Disordered" evidence="12">
    <location>
        <begin position="1"/>
        <end position="49"/>
    </location>
</feature>
<evidence type="ECO:0000313" key="15">
    <source>
        <dbReference type="Proteomes" id="UP000437017"/>
    </source>
</evidence>
<protein>
    <recommendedName>
        <fullName evidence="16">Transmembrane protein 17</fullName>
    </recommendedName>
</protein>
<gene>
    <name evidence="14" type="ORF">E2I00_011143</name>
</gene>
<evidence type="ECO:0000256" key="11">
    <source>
        <dbReference type="ARBA" id="ARBA00038348"/>
    </source>
</evidence>
<dbReference type="GO" id="GO:1905515">
    <property type="term" value="P:non-motile cilium assembly"/>
    <property type="evidence" value="ECO:0007669"/>
    <property type="project" value="TreeGrafter"/>
</dbReference>
<comment type="subcellular location">
    <subcellularLocation>
        <location evidence="1">Cell projection</location>
        <location evidence="1">Cilium membrane</location>
        <topology evidence="1">Multi-pass membrane protein</topology>
    </subcellularLocation>
</comment>
<dbReference type="OrthoDB" id="311720at2759"/>
<evidence type="ECO:0000313" key="14">
    <source>
        <dbReference type="EMBL" id="KAB0393213.1"/>
    </source>
</evidence>
<keyword evidence="5" id="KW-0970">Cilium biogenesis/degradation</keyword>
<comment type="subunit">
    <text evidence="2">Part of the tectonic-like complex (also named B9 complex).</text>
</comment>
<evidence type="ECO:0000256" key="7">
    <source>
        <dbReference type="ARBA" id="ARBA00023069"/>
    </source>
</evidence>
<comment type="similarity">
    <text evidence="11">Belongs to the TMEM17 family.</text>
</comment>
<evidence type="ECO:0008006" key="16">
    <source>
        <dbReference type="Google" id="ProtNLM"/>
    </source>
</evidence>
<evidence type="ECO:0000256" key="5">
    <source>
        <dbReference type="ARBA" id="ARBA00022794"/>
    </source>
</evidence>
<dbReference type="GO" id="GO:0035869">
    <property type="term" value="C:ciliary transition zone"/>
    <property type="evidence" value="ECO:0007669"/>
    <property type="project" value="TreeGrafter"/>
</dbReference>
<keyword evidence="7" id="KW-0969">Cilium</keyword>
<keyword evidence="3" id="KW-1003">Cell membrane</keyword>
<comment type="function">
    <text evidence="10">Transmembrane component of the tectonic-like complex, a complex localized at the transition zone of primary cilia and acting as a barrier that prevents diffusion of transmembrane proteins between the cilia and plasma membranes. Required for ciliogenesis and sonic hedgehog/SHH signaling.</text>
</comment>
<feature type="transmembrane region" description="Helical" evidence="13">
    <location>
        <begin position="163"/>
        <end position="185"/>
    </location>
</feature>
<feature type="region of interest" description="Disordered" evidence="12">
    <location>
        <begin position="63"/>
        <end position="85"/>
    </location>
</feature>
<evidence type="ECO:0000256" key="10">
    <source>
        <dbReference type="ARBA" id="ARBA00024803"/>
    </source>
</evidence>
<keyword evidence="8 13" id="KW-0472">Membrane</keyword>
<dbReference type="Pfam" id="PF09799">
    <property type="entry name" value="Transmemb_17"/>
    <property type="match status" value="1"/>
</dbReference>
<feature type="transmembrane region" description="Helical" evidence="13">
    <location>
        <begin position="191"/>
        <end position="213"/>
    </location>
</feature>
<dbReference type="GO" id="GO:0060170">
    <property type="term" value="C:ciliary membrane"/>
    <property type="evidence" value="ECO:0007669"/>
    <property type="project" value="UniProtKB-SubCell"/>
</dbReference>
<accession>A0A643BYY6</accession>
<feature type="compositionally biased region" description="Basic and acidic residues" evidence="12">
    <location>
        <begin position="29"/>
        <end position="40"/>
    </location>
</feature>
<keyword evidence="15" id="KW-1185">Reference proteome</keyword>
<dbReference type="PANTHER" id="PTHR13531">
    <property type="entry name" value="GEO07735P1-RELATED-RELATED"/>
    <property type="match status" value="1"/>
</dbReference>
<feature type="region of interest" description="Disordered" evidence="12">
    <location>
        <begin position="110"/>
        <end position="145"/>
    </location>
</feature>
<sequence length="314" mass="35596">GAPRLGRAVRPRVRPGLQHPRLPVAVGTSEHHSARRRSSERYQGQSMELPDPVRQRLGNFSRTVFSDSSRTGPEYNEGPGEWRRPSAGCVALGRPGEFWSSRILPRPKMAVSPSAGSPQCGKLLRGGARPRDGAEMGTRYPGPVTQPVPDNEMVSSLALQMSLYFNTYFFPLWWVSSIMMLQMKYSILPDYYKFIVVTVIILITLIEAIRLYLGYMGNLQEKVPELAGFWLLSLLLQLPLILFLLFNEGLTNLPLEKAVHIIFTIFLTFQVVSAFLTLRKMVNQLATRFHLQDFDRLSVSRGDMRRVRSCIEEI</sequence>
<feature type="transmembrane region" description="Helical" evidence="13">
    <location>
        <begin position="258"/>
        <end position="278"/>
    </location>
</feature>
<organism evidence="14 15">
    <name type="scientific">Balaenoptera physalus</name>
    <name type="common">Fin whale</name>
    <name type="synonym">Balaena physalus</name>
    <dbReference type="NCBI Taxonomy" id="9770"/>
    <lineage>
        <taxon>Eukaryota</taxon>
        <taxon>Metazoa</taxon>
        <taxon>Chordata</taxon>
        <taxon>Craniata</taxon>
        <taxon>Vertebrata</taxon>
        <taxon>Euteleostomi</taxon>
        <taxon>Mammalia</taxon>
        <taxon>Eutheria</taxon>
        <taxon>Laurasiatheria</taxon>
        <taxon>Artiodactyla</taxon>
        <taxon>Whippomorpha</taxon>
        <taxon>Cetacea</taxon>
        <taxon>Mysticeti</taxon>
        <taxon>Balaenopteridae</taxon>
        <taxon>Balaenoptera</taxon>
    </lineage>
</organism>
<dbReference type="AlphaFoldDB" id="A0A643BYY6"/>
<proteinExistence type="inferred from homology"/>
<evidence type="ECO:0000256" key="12">
    <source>
        <dbReference type="SAM" id="MobiDB-lite"/>
    </source>
</evidence>